<dbReference type="PANTHER" id="PTHR14659:SF1">
    <property type="entry name" value="ALPHA- AND GAMMA-ADAPTIN-BINDING PROTEIN P34"/>
    <property type="match status" value="1"/>
</dbReference>
<dbReference type="EMBL" id="LN483167">
    <property type="protein sequence ID" value="CDZ96755.1"/>
    <property type="molecule type" value="Genomic_DNA"/>
</dbReference>
<name>A0A0F7SF55_PHARH</name>
<feature type="region of interest" description="Disordered" evidence="1">
    <location>
        <begin position="198"/>
        <end position="238"/>
    </location>
</feature>
<protein>
    <submittedName>
        <fullName evidence="2">Uncharacterized protein</fullName>
    </submittedName>
</protein>
<feature type="compositionally biased region" description="Low complexity" evidence="1">
    <location>
        <begin position="381"/>
        <end position="395"/>
    </location>
</feature>
<dbReference type="InterPro" id="IPR019341">
    <property type="entry name" value="Alpha/Gamma-adaptin-bd_p34"/>
</dbReference>
<feature type="region of interest" description="Disordered" evidence="1">
    <location>
        <begin position="329"/>
        <end position="410"/>
    </location>
</feature>
<accession>A0A0F7SF55</accession>
<feature type="compositionally biased region" description="Polar residues" evidence="1">
    <location>
        <begin position="329"/>
        <end position="350"/>
    </location>
</feature>
<dbReference type="AlphaFoldDB" id="A0A0F7SF55"/>
<proteinExistence type="predicted"/>
<reference evidence="2" key="1">
    <citation type="submission" date="2014-08" db="EMBL/GenBank/DDBJ databases">
        <authorList>
            <person name="Sharma Rahul"/>
            <person name="Thines Marco"/>
        </authorList>
    </citation>
    <scope>NUCLEOTIDE SEQUENCE</scope>
</reference>
<feature type="compositionally biased region" description="Polar residues" evidence="1">
    <location>
        <begin position="366"/>
        <end position="380"/>
    </location>
</feature>
<evidence type="ECO:0000256" key="1">
    <source>
        <dbReference type="SAM" id="MobiDB-lite"/>
    </source>
</evidence>
<organism evidence="2">
    <name type="scientific">Phaffia rhodozyma</name>
    <name type="common">Yeast</name>
    <name type="synonym">Xanthophyllomyces dendrorhous</name>
    <dbReference type="NCBI Taxonomy" id="264483"/>
    <lineage>
        <taxon>Eukaryota</taxon>
        <taxon>Fungi</taxon>
        <taxon>Dikarya</taxon>
        <taxon>Basidiomycota</taxon>
        <taxon>Agaricomycotina</taxon>
        <taxon>Tremellomycetes</taxon>
        <taxon>Cystofilobasidiales</taxon>
        <taxon>Mrakiaceae</taxon>
        <taxon>Phaffia</taxon>
    </lineage>
</organism>
<evidence type="ECO:0000313" key="2">
    <source>
        <dbReference type="EMBL" id="CDZ96755.1"/>
    </source>
</evidence>
<sequence length="447" mass="49148">MDTPTPESSILVYTHSESQATEFLTRLLSHASTRASFSRDQDHGYYVPLKIDNKYYSADVWFVVRIVAQGEPGVSWEIDEEEEIPVLIYLLPEVISTTEAYNGVPPQIQAILQTNEPDVSLAIRTSSSDGSLTELPPKLVHAFDEQNIEVIEECAPLDEDEVARNLPPHEQILQTLQTHIWPSLTLKATGPSALSDMSSTSFSLGLSPPPTLNRLPSQSPSLEDAEKSFFSDSDEEVLDGDEPGYVSLEGDGVNPAAGDDDEFGELQSAVQLAMGMEEEFERGGNEANSWKFKQSTEPLAMDVREDNWESFPDQHSSSFLASIPAMTTTVAGPSSDLSPIRTMSSSSSLDPFNLPPQHLRPDPTPQDRQFSDTFTPSLINSSLNVPTSSSVSSSFKPPPENGELEDSDLTSTFHSLRALREELMKVEDEDERKELAGKVVMDLFGGF</sequence>
<dbReference type="PANTHER" id="PTHR14659">
    <property type="entry name" value="ALPHA- AND GAMMA-ADAPTIN-BINDING PROTEIN P34"/>
    <property type="match status" value="1"/>
</dbReference>